<dbReference type="EMBL" id="BMAW01028089">
    <property type="protein sequence ID" value="GFU05581.1"/>
    <property type="molecule type" value="Genomic_DNA"/>
</dbReference>
<comment type="caution">
    <text evidence="2">The sequence shown here is derived from an EMBL/GenBank/DDBJ whole genome shotgun (WGS) entry which is preliminary data.</text>
</comment>
<organism evidence="2 3">
    <name type="scientific">Nephila pilipes</name>
    <name type="common">Giant wood spider</name>
    <name type="synonym">Nephila maculata</name>
    <dbReference type="NCBI Taxonomy" id="299642"/>
    <lineage>
        <taxon>Eukaryota</taxon>
        <taxon>Metazoa</taxon>
        <taxon>Ecdysozoa</taxon>
        <taxon>Arthropoda</taxon>
        <taxon>Chelicerata</taxon>
        <taxon>Arachnida</taxon>
        <taxon>Araneae</taxon>
        <taxon>Araneomorphae</taxon>
        <taxon>Entelegynae</taxon>
        <taxon>Araneoidea</taxon>
        <taxon>Nephilidae</taxon>
        <taxon>Nephila</taxon>
    </lineage>
</organism>
<dbReference type="Proteomes" id="UP000887013">
    <property type="component" value="Unassembled WGS sequence"/>
</dbReference>
<evidence type="ECO:0000313" key="3">
    <source>
        <dbReference type="Proteomes" id="UP000887013"/>
    </source>
</evidence>
<keyword evidence="3" id="KW-1185">Reference proteome</keyword>
<dbReference type="OrthoDB" id="10307746at2759"/>
<evidence type="ECO:0000313" key="2">
    <source>
        <dbReference type="EMBL" id="GFU05581.1"/>
    </source>
</evidence>
<protein>
    <submittedName>
        <fullName evidence="2">Uncharacterized protein</fullName>
    </submittedName>
</protein>
<gene>
    <name evidence="2" type="ORF">NPIL_6621</name>
</gene>
<feature type="region of interest" description="Disordered" evidence="1">
    <location>
        <begin position="85"/>
        <end position="112"/>
    </location>
</feature>
<proteinExistence type="predicted"/>
<reference evidence="2" key="1">
    <citation type="submission" date="2020-08" db="EMBL/GenBank/DDBJ databases">
        <title>Multicomponent nature underlies the extraordinary mechanical properties of spider dragline silk.</title>
        <authorList>
            <person name="Kono N."/>
            <person name="Nakamura H."/>
            <person name="Mori M."/>
            <person name="Yoshida Y."/>
            <person name="Ohtoshi R."/>
            <person name="Malay A.D."/>
            <person name="Moran D.A.P."/>
            <person name="Tomita M."/>
            <person name="Numata K."/>
            <person name="Arakawa K."/>
        </authorList>
    </citation>
    <scope>NUCLEOTIDE SEQUENCE</scope>
</reference>
<evidence type="ECO:0000256" key="1">
    <source>
        <dbReference type="SAM" id="MobiDB-lite"/>
    </source>
</evidence>
<sequence>MLISKKLFINTKPVLPLVIPINSGWDQRIVSKRRGNKKLLLLPAPLQSKRSLSKSTADHFAERIATNDSNRRYSPVECRRSITVEAAYPSSPTSAPPTDNYLSRNETHGMEE</sequence>
<accession>A0A8X6QBM2</accession>
<name>A0A8X6QBM2_NEPPI</name>
<feature type="compositionally biased region" description="Low complexity" evidence="1">
    <location>
        <begin position="86"/>
        <end position="98"/>
    </location>
</feature>
<dbReference type="AlphaFoldDB" id="A0A8X6QBM2"/>